<dbReference type="OrthoDB" id="4937900at2759"/>
<organism evidence="3 4">
    <name type="scientific">Cudoniella acicularis</name>
    <dbReference type="NCBI Taxonomy" id="354080"/>
    <lineage>
        <taxon>Eukaryota</taxon>
        <taxon>Fungi</taxon>
        <taxon>Dikarya</taxon>
        <taxon>Ascomycota</taxon>
        <taxon>Pezizomycotina</taxon>
        <taxon>Leotiomycetes</taxon>
        <taxon>Helotiales</taxon>
        <taxon>Tricladiaceae</taxon>
        <taxon>Cudoniella</taxon>
    </lineage>
</organism>
<feature type="domain" description="Zn(2)-C6 fungal-type" evidence="2">
    <location>
        <begin position="70"/>
        <end position="98"/>
    </location>
</feature>
<dbReference type="InterPro" id="IPR036864">
    <property type="entry name" value="Zn2-C6_fun-type_DNA-bd_sf"/>
</dbReference>
<dbReference type="EMBL" id="JAAMPI010000058">
    <property type="protein sequence ID" value="KAF4636591.1"/>
    <property type="molecule type" value="Genomic_DNA"/>
</dbReference>
<comment type="caution">
    <text evidence="3">The sequence shown here is derived from an EMBL/GenBank/DDBJ whole genome shotgun (WGS) entry which is preliminary data.</text>
</comment>
<dbReference type="PANTHER" id="PTHR47784">
    <property type="entry name" value="STEROL UPTAKE CONTROL PROTEIN 2"/>
    <property type="match status" value="1"/>
</dbReference>
<proteinExistence type="predicted"/>
<dbReference type="SMART" id="SM00066">
    <property type="entry name" value="GAL4"/>
    <property type="match status" value="1"/>
</dbReference>
<dbReference type="Proteomes" id="UP000566819">
    <property type="component" value="Unassembled WGS sequence"/>
</dbReference>
<dbReference type="InterPro" id="IPR001138">
    <property type="entry name" value="Zn2Cys6_DnaBD"/>
</dbReference>
<evidence type="ECO:0000313" key="4">
    <source>
        <dbReference type="Proteomes" id="UP000566819"/>
    </source>
</evidence>
<keyword evidence="1" id="KW-0539">Nucleus</keyword>
<dbReference type="CDD" id="cd00067">
    <property type="entry name" value="GAL4"/>
    <property type="match status" value="1"/>
</dbReference>
<protein>
    <recommendedName>
        <fullName evidence="2">Zn(2)-C6 fungal-type domain-containing protein</fullName>
    </recommendedName>
</protein>
<dbReference type="AlphaFoldDB" id="A0A8H4RWT5"/>
<accession>A0A8H4RWT5</accession>
<evidence type="ECO:0000256" key="1">
    <source>
        <dbReference type="ARBA" id="ARBA00023242"/>
    </source>
</evidence>
<dbReference type="PROSITE" id="PS50048">
    <property type="entry name" value="ZN2_CY6_FUNGAL_2"/>
    <property type="match status" value="1"/>
</dbReference>
<dbReference type="PANTHER" id="PTHR47784:SF5">
    <property type="entry name" value="STEROL UPTAKE CONTROL PROTEIN 2"/>
    <property type="match status" value="1"/>
</dbReference>
<dbReference type="InterPro" id="IPR053157">
    <property type="entry name" value="Sterol_Uptake_Regulator"/>
</dbReference>
<dbReference type="GO" id="GO:0001228">
    <property type="term" value="F:DNA-binding transcription activator activity, RNA polymerase II-specific"/>
    <property type="evidence" value="ECO:0007669"/>
    <property type="project" value="TreeGrafter"/>
</dbReference>
<evidence type="ECO:0000313" key="3">
    <source>
        <dbReference type="EMBL" id="KAF4636591.1"/>
    </source>
</evidence>
<sequence length="462" mass="52592">MTSPSLNHAAISLLDTILTDSPQWDPRDSAGTCFHNFFLAKEDSIVLKEIPTGNVDPSRHKRPHHKSRRGCSNCRKRRVKCDEKTPRCSHCLRRDEECERRAFDIRQTHSPQPDMLQQIPPPPLLGGTSPAVNMLHMKLFHHFETSTRHTLCFGSVWKEALGWSLEYEALMQAILCVSARHLAYLCPDEPGYGVAAASHLAQTLSIFRKDINQKFTASNVDFFMATSVLIYFELWTETEFLVTDSAGLTALDLSKDTIFRLAGGLVEIFMRSGPVMYEKPSSFIVDIMHSPRQVLNSAARLSKETLASFHSFFSYSQPLRYEQLSVASAFKGDSTPEPSEWMAGQTSEEEVNFLAAHKDVVSRLTTLLLFLPEVQGPEFLEASEQLMPDLTRYAFTFLIMIHAYAEKIISRQDPKGLLMLYHFYRAVRILLGGPNCWWSHKRARLLEPLLEERLQNQLNRAL</sequence>
<dbReference type="GO" id="GO:0008270">
    <property type="term" value="F:zinc ion binding"/>
    <property type="evidence" value="ECO:0007669"/>
    <property type="project" value="InterPro"/>
</dbReference>
<evidence type="ECO:0000259" key="2">
    <source>
        <dbReference type="PROSITE" id="PS50048"/>
    </source>
</evidence>
<gene>
    <name evidence="3" type="ORF">G7Y89_g1485</name>
</gene>
<keyword evidence="4" id="KW-1185">Reference proteome</keyword>
<reference evidence="3 4" key="1">
    <citation type="submission" date="2020-03" db="EMBL/GenBank/DDBJ databases">
        <title>Draft Genome Sequence of Cudoniella acicularis.</title>
        <authorList>
            <person name="Buettner E."/>
            <person name="Kellner H."/>
        </authorList>
    </citation>
    <scope>NUCLEOTIDE SEQUENCE [LARGE SCALE GENOMIC DNA]</scope>
    <source>
        <strain evidence="3 4">DSM 108380</strain>
    </source>
</reference>
<dbReference type="SUPFAM" id="SSF57701">
    <property type="entry name" value="Zn2/Cys6 DNA-binding domain"/>
    <property type="match status" value="1"/>
</dbReference>
<dbReference type="Pfam" id="PF00172">
    <property type="entry name" value="Zn_clus"/>
    <property type="match status" value="1"/>
</dbReference>
<dbReference type="Gene3D" id="4.10.240.10">
    <property type="entry name" value="Zn(2)-C6 fungal-type DNA-binding domain"/>
    <property type="match status" value="1"/>
</dbReference>
<dbReference type="PROSITE" id="PS00463">
    <property type="entry name" value="ZN2_CY6_FUNGAL_1"/>
    <property type="match status" value="1"/>
</dbReference>
<name>A0A8H4RWT5_9HELO</name>